<feature type="transmembrane region" description="Helical" evidence="1">
    <location>
        <begin position="12"/>
        <end position="34"/>
    </location>
</feature>
<keyword evidence="1" id="KW-0812">Transmembrane</keyword>
<gene>
    <name evidence="2" type="ORF">C0039_04230</name>
</gene>
<dbReference type="Pfam" id="PF10741">
    <property type="entry name" value="T2SSM_b"/>
    <property type="match status" value="1"/>
</dbReference>
<evidence type="ECO:0000313" key="3">
    <source>
        <dbReference type="Proteomes" id="UP000235005"/>
    </source>
</evidence>
<dbReference type="Gene3D" id="3.30.70.60">
    <property type="match status" value="1"/>
</dbReference>
<evidence type="ECO:0000256" key="1">
    <source>
        <dbReference type="SAM" id="Phobius"/>
    </source>
</evidence>
<keyword evidence="3" id="KW-1185">Reference proteome</keyword>
<keyword evidence="1" id="KW-0472">Membrane</keyword>
<keyword evidence="1" id="KW-1133">Transmembrane helix</keyword>
<name>A0A2N5X7F4_9GAMM</name>
<organism evidence="2 3">
    <name type="scientific">Pseudohalioglobus lutimaris</name>
    <dbReference type="NCBI Taxonomy" id="1737061"/>
    <lineage>
        <taxon>Bacteria</taxon>
        <taxon>Pseudomonadati</taxon>
        <taxon>Pseudomonadota</taxon>
        <taxon>Gammaproteobacteria</taxon>
        <taxon>Cellvibrionales</taxon>
        <taxon>Halieaceae</taxon>
        <taxon>Pseudohalioglobus</taxon>
    </lineage>
</organism>
<evidence type="ECO:0008006" key="4">
    <source>
        <dbReference type="Google" id="ProtNLM"/>
    </source>
</evidence>
<dbReference type="NCBIfam" id="NF040576">
    <property type="entry name" value="T2SS_GspM_XpsM"/>
    <property type="match status" value="1"/>
</dbReference>
<comment type="caution">
    <text evidence="2">The sequence shown here is derived from an EMBL/GenBank/DDBJ whole genome shotgun (WGS) entry which is preliminary data.</text>
</comment>
<dbReference type="InterPro" id="IPR034756">
    <property type="entry name" value="T2SSM_b"/>
</dbReference>
<accession>A0A2N5X7F4</accession>
<dbReference type="RefSeq" id="WP_084179621.1">
    <property type="nucleotide sequence ID" value="NZ_PKUS01000002.1"/>
</dbReference>
<sequence length="189" mass="21087">MIDWVRSHQRSAIICGATLLVPLLVYLNLLFSAWDLRAGYVGEIERVAPRIARLQGVKQVEARLRESSGRVQQQMARLVYPASSERASVAASMQTDVRQLMTDAGLNVSNSQVLPVREEERFDYIAVKLTVAGDMESLDRALDELAGFAPLVIVEGLDIWPTRQRRSKGEPEVQEATVSIRLLSLRSVI</sequence>
<dbReference type="AlphaFoldDB" id="A0A2N5X7F4"/>
<evidence type="ECO:0000313" key="2">
    <source>
        <dbReference type="EMBL" id="PLW70414.1"/>
    </source>
</evidence>
<dbReference type="InterPro" id="IPR014717">
    <property type="entry name" value="Transl_elong_EF1B/ribsomal_bS6"/>
</dbReference>
<dbReference type="OrthoDB" id="5732699at2"/>
<dbReference type="Proteomes" id="UP000235005">
    <property type="component" value="Unassembled WGS sequence"/>
</dbReference>
<protein>
    <recommendedName>
        <fullName evidence="4">General secretion pathway protein GspM</fullName>
    </recommendedName>
</protein>
<proteinExistence type="predicted"/>
<reference evidence="2 3" key="1">
    <citation type="submission" date="2018-01" db="EMBL/GenBank/DDBJ databases">
        <title>The draft genome sequence of Halioglobus lutimaris HF004.</title>
        <authorList>
            <person name="Du Z.-J."/>
            <person name="Shi M.-J."/>
        </authorList>
    </citation>
    <scope>NUCLEOTIDE SEQUENCE [LARGE SCALE GENOMIC DNA]</scope>
    <source>
        <strain evidence="2 3">HF004</strain>
    </source>
</reference>
<dbReference type="EMBL" id="PKUS01000002">
    <property type="protein sequence ID" value="PLW70414.1"/>
    <property type="molecule type" value="Genomic_DNA"/>
</dbReference>